<dbReference type="Pfam" id="PF12770">
    <property type="entry name" value="CHAT"/>
    <property type="match status" value="1"/>
</dbReference>
<protein>
    <recommendedName>
        <fullName evidence="1">CHAT domain-containing protein</fullName>
    </recommendedName>
</protein>
<dbReference type="AlphaFoldDB" id="A0AAD4QDS0"/>
<evidence type="ECO:0000313" key="3">
    <source>
        <dbReference type="Proteomes" id="UP001201163"/>
    </source>
</evidence>
<evidence type="ECO:0000259" key="1">
    <source>
        <dbReference type="Pfam" id="PF12770"/>
    </source>
</evidence>
<proteinExistence type="predicted"/>
<dbReference type="Proteomes" id="UP001201163">
    <property type="component" value="Unassembled WGS sequence"/>
</dbReference>
<feature type="domain" description="CHAT" evidence="1">
    <location>
        <begin position="776"/>
        <end position="846"/>
    </location>
</feature>
<evidence type="ECO:0000313" key="2">
    <source>
        <dbReference type="EMBL" id="KAH8991523.1"/>
    </source>
</evidence>
<dbReference type="EMBL" id="JAKELL010000026">
    <property type="protein sequence ID" value="KAH8991523.1"/>
    <property type="molecule type" value="Genomic_DNA"/>
</dbReference>
<dbReference type="InterPro" id="IPR024983">
    <property type="entry name" value="CHAT_dom"/>
</dbReference>
<accession>A0AAD4QDS0</accession>
<sequence>MSTHEIDSFITLSQLFLSISFRSNPLRPISVLSLAMARFQRHLLSNQREDLDMSIFHLTDSILLLPHPWLEHGSTILQAFFVLVIALVKHSLVSRKPNDAIYAAIYLRHLRGQPQLASGHPRHAVTRMLVEVLALQIELEANNIGQNINEMAVLCGELLTSDVSEGDIDHTVTLFSEIILKIRPWDPDLPLDQVIECLQVAKKHQPHLLTPRFALALRLGHRHYMTSEEFIAMAQEAVAQLAWVHSMVHKAPEYSEEAIYRARDVLSSSHEEHRLGSLVDFGLNDAAKQRFDYFGSIKDPEASSSSLSSPLFFPVPAVDDLPGPHQVLYKKLEFFMELLPRTHNNDIDEASIEKSRTLLASSAPRDPSASVFFGLFGPTLFEAFCAQRGPSTLTSRLAHFVKFGSIRCHSLLLSQIVNDVDRHANLPNRSQHAMWWAFIARDLHHPSVSTAYESAIIPLPPRMTTLIASLDYVLYRIDLHQLEEAIVTLDTELKEGGPYCDLQLGHKFAAVNRDLEELTKSIPPSHKLGIDDDVADDLRAVDPFGRLLLKQRGLLKERDNLISKIQALPGFDSFLTSPSFDTLRSAASSGPIIIINHSRWRSDILILLHNTSPSLIPTPHDFYDRANALKDKLLDSQCRNRLESSHYDETLTSVLVEFYNLVGKPVIDRLCQLQIPEQFRIWWCPTSVFCSLPLHAMGPIPSSDDGELRYFLDLYICSYTPTLSALIQSRSLDKLTLLLVAQPDPSIPTVGGEIQAVQALDAEAGKPFEAGFELYDGERLILLEIVRFDLPTAEFAFLSACHTAEVTERSIVDEILHLAAPVQYCGFRSVVGTMWAMADDDGQELAK</sequence>
<reference evidence="2" key="1">
    <citation type="submission" date="2022-01" db="EMBL/GenBank/DDBJ databases">
        <title>Comparative genomics reveals a dynamic genome evolution in the ectomycorrhizal milk-cap (Lactarius) mushrooms.</title>
        <authorList>
            <consortium name="DOE Joint Genome Institute"/>
            <person name="Lebreton A."/>
            <person name="Tang N."/>
            <person name="Kuo A."/>
            <person name="LaButti K."/>
            <person name="Drula E."/>
            <person name="Barry K."/>
            <person name="Clum A."/>
            <person name="Lipzen A."/>
            <person name="Mousain D."/>
            <person name="Ng V."/>
            <person name="Wang R."/>
            <person name="Wang X."/>
            <person name="Dai Y."/>
            <person name="Henrissat B."/>
            <person name="Grigoriev I.V."/>
            <person name="Guerin-Laguette A."/>
            <person name="Yu F."/>
            <person name="Martin F.M."/>
        </authorList>
    </citation>
    <scope>NUCLEOTIDE SEQUENCE</scope>
    <source>
        <strain evidence="2">QP</strain>
    </source>
</reference>
<name>A0AAD4QDS0_9AGAM</name>
<keyword evidence="3" id="KW-1185">Reference proteome</keyword>
<gene>
    <name evidence="2" type="ORF">EDB92DRAFT_2103582</name>
</gene>
<organism evidence="2 3">
    <name type="scientific">Lactarius akahatsu</name>
    <dbReference type="NCBI Taxonomy" id="416441"/>
    <lineage>
        <taxon>Eukaryota</taxon>
        <taxon>Fungi</taxon>
        <taxon>Dikarya</taxon>
        <taxon>Basidiomycota</taxon>
        <taxon>Agaricomycotina</taxon>
        <taxon>Agaricomycetes</taxon>
        <taxon>Russulales</taxon>
        <taxon>Russulaceae</taxon>
        <taxon>Lactarius</taxon>
    </lineage>
</organism>
<comment type="caution">
    <text evidence="2">The sequence shown here is derived from an EMBL/GenBank/DDBJ whole genome shotgun (WGS) entry which is preliminary data.</text>
</comment>